<evidence type="ECO:0000256" key="6">
    <source>
        <dbReference type="ARBA" id="ARBA00022932"/>
    </source>
</evidence>
<keyword evidence="5" id="KW-0235">DNA replication</keyword>
<comment type="similarity">
    <text evidence="1">Belongs to the DNA polymerase type-B family.</text>
</comment>
<dbReference type="PANTHER" id="PTHR33568">
    <property type="entry name" value="DNA POLYMERASE"/>
    <property type="match status" value="1"/>
</dbReference>
<keyword evidence="3" id="KW-0808">Transferase</keyword>
<dbReference type="EC" id="2.7.7.7" evidence="2"/>
<dbReference type="SUPFAM" id="SSF56672">
    <property type="entry name" value="DNA/RNA polymerases"/>
    <property type="match status" value="1"/>
</dbReference>
<dbReference type="RefSeq" id="XP_026288119.2">
    <property type="nucleotide sequence ID" value="XM_026432334.2"/>
</dbReference>
<dbReference type="InterPro" id="IPR023211">
    <property type="entry name" value="DNA_pol_palm_dom_sf"/>
</dbReference>
<evidence type="ECO:0000259" key="9">
    <source>
        <dbReference type="Pfam" id="PF03175"/>
    </source>
</evidence>
<dbReference type="OrthoDB" id="6119432at2759"/>
<protein>
    <recommendedName>
        <fullName evidence="2">DNA-directed DNA polymerase</fullName>
        <ecNumber evidence="2">2.7.7.7</ecNumber>
    </recommendedName>
</protein>
<evidence type="ECO:0000256" key="3">
    <source>
        <dbReference type="ARBA" id="ARBA00022679"/>
    </source>
</evidence>
<dbReference type="KEGG" id="foc:113213310"/>
<sequence length="828" mass="94670">MGQFIDYLQSFPPKHELLLVAHNAKAFDGVLVLQELLARKLKVEPVLQGAKILSLKVGNWKFIDSLMFLPMPLSAMPKSFGLDELKKGYWPFMANKPEYYQYEGPVLERELYCVSNMKSKAASDFNAWYEKQVSENYVFNFRRELIEYCISDVTILRQSCQAFRKLFKEVAGFDCMFNCLTLSAACMAAFRRNFLKKDTIGIVPPGGYHGRGKQSDMALKWLDHEAHKLGRKIKTIHTDREVMVLGRPVDGYVELPLPNGTMERRIYLFHSCYWHQCPTHYPVSDDSPENRYERTQQITTLFRRSGYNVIEMWECEFKRQLVSNLEVKQYFQDHPTTRTPHLDLRDGLTGGRTSAFRWCHKADLEKGERIKMADVTSEYPNANLRGRYPYGHPEIYLEDVPDMPLPDQWNGMIKCTVLPPRDLFLPVLPYKCGGKLMFPLCRTCAEKECTKACHHTPLERQMTGSWCAPELLLAIQEKGYELLKVHEVHQYPGTLQYDPQTKEDGLFSAYVRCFMALKIQASGWPADCTTDELKAKYVEDTLEHDGVVLDPSKMIKNPALRTLSKLMCNSFWGKMGEKTLRPKTHFIYDYEHLIRLITDPTITVTGLIPIGDECLQVTCMPAEDSEVSLPTSSLIHAAFTTCHGRLQLYRYLDIVRERALYCDTDSVAYISRPGEPDLPLGTHLGDLTDQVEEDYGPGSFITEFAAGGPKNYAYKVAVGGDVTNIKVCIKVRGITINKSCDQLVTYDNLKSMVLGDREKINVPIPHQIARLPTWKIVTRSSHKNWQAKNTKCRRVGLEMTVPHGFNAWEMADEEDQDLLEVMGLLGDA</sequence>
<evidence type="ECO:0000256" key="1">
    <source>
        <dbReference type="ARBA" id="ARBA00005755"/>
    </source>
</evidence>
<feature type="domain" description="DNA-directed DNA polymerase family B mitochondria/virus" evidence="9">
    <location>
        <begin position="343"/>
        <end position="522"/>
    </location>
</feature>
<accession>A0A6J1T3G7</accession>
<evidence type="ECO:0000256" key="7">
    <source>
        <dbReference type="ARBA" id="ARBA00023125"/>
    </source>
</evidence>
<comment type="catalytic activity">
    <reaction evidence="8">
        <text>DNA(n) + a 2'-deoxyribonucleoside 5'-triphosphate = DNA(n+1) + diphosphate</text>
        <dbReference type="Rhea" id="RHEA:22508"/>
        <dbReference type="Rhea" id="RHEA-COMP:17339"/>
        <dbReference type="Rhea" id="RHEA-COMP:17340"/>
        <dbReference type="ChEBI" id="CHEBI:33019"/>
        <dbReference type="ChEBI" id="CHEBI:61560"/>
        <dbReference type="ChEBI" id="CHEBI:173112"/>
        <dbReference type="EC" id="2.7.7.7"/>
    </reaction>
</comment>
<dbReference type="GO" id="GO:0006260">
    <property type="term" value="P:DNA replication"/>
    <property type="evidence" value="ECO:0007669"/>
    <property type="project" value="UniProtKB-KW"/>
</dbReference>
<dbReference type="GO" id="GO:0042575">
    <property type="term" value="C:DNA polymerase complex"/>
    <property type="evidence" value="ECO:0007669"/>
    <property type="project" value="UniProtKB-ARBA"/>
</dbReference>
<dbReference type="Gene3D" id="3.90.1600.10">
    <property type="entry name" value="Palm domain of DNA polymerase"/>
    <property type="match status" value="1"/>
</dbReference>
<organism evidence="10 11">
    <name type="scientific">Frankliniella occidentalis</name>
    <name type="common">Western flower thrips</name>
    <name type="synonym">Euthrips occidentalis</name>
    <dbReference type="NCBI Taxonomy" id="133901"/>
    <lineage>
        <taxon>Eukaryota</taxon>
        <taxon>Metazoa</taxon>
        <taxon>Ecdysozoa</taxon>
        <taxon>Arthropoda</taxon>
        <taxon>Hexapoda</taxon>
        <taxon>Insecta</taxon>
        <taxon>Pterygota</taxon>
        <taxon>Neoptera</taxon>
        <taxon>Paraneoptera</taxon>
        <taxon>Thysanoptera</taxon>
        <taxon>Terebrantia</taxon>
        <taxon>Thripoidea</taxon>
        <taxon>Thripidae</taxon>
        <taxon>Frankliniella</taxon>
    </lineage>
</organism>
<evidence type="ECO:0000256" key="5">
    <source>
        <dbReference type="ARBA" id="ARBA00022705"/>
    </source>
</evidence>
<dbReference type="Gene3D" id="3.30.420.10">
    <property type="entry name" value="Ribonuclease H-like superfamily/Ribonuclease H"/>
    <property type="match status" value="1"/>
</dbReference>
<dbReference type="InterPro" id="IPR036397">
    <property type="entry name" value="RNaseH_sf"/>
</dbReference>
<dbReference type="SUPFAM" id="SSF53098">
    <property type="entry name" value="Ribonuclease H-like"/>
    <property type="match status" value="1"/>
</dbReference>
<evidence type="ECO:0000313" key="10">
    <source>
        <dbReference type="Proteomes" id="UP000504606"/>
    </source>
</evidence>
<dbReference type="Proteomes" id="UP000504606">
    <property type="component" value="Unplaced"/>
</dbReference>
<evidence type="ECO:0000256" key="2">
    <source>
        <dbReference type="ARBA" id="ARBA00012417"/>
    </source>
</evidence>
<reference evidence="11" key="1">
    <citation type="submission" date="2025-08" db="UniProtKB">
        <authorList>
            <consortium name="RefSeq"/>
        </authorList>
    </citation>
    <scope>IDENTIFICATION</scope>
    <source>
        <tissue evidence="11">Whole organism</tissue>
    </source>
</reference>
<dbReference type="AlphaFoldDB" id="A0A6J1T3G7"/>
<keyword evidence="7" id="KW-0238">DNA-binding</keyword>
<keyword evidence="4" id="KW-0548">Nucleotidyltransferase</keyword>
<dbReference type="Pfam" id="PF03175">
    <property type="entry name" value="DNA_pol_B_2"/>
    <property type="match status" value="2"/>
</dbReference>
<dbReference type="GO" id="GO:0003887">
    <property type="term" value="F:DNA-directed DNA polymerase activity"/>
    <property type="evidence" value="ECO:0007669"/>
    <property type="project" value="UniProtKB-KW"/>
</dbReference>
<dbReference type="Gene3D" id="3.40.960.10">
    <property type="entry name" value="VSR Endonuclease"/>
    <property type="match status" value="1"/>
</dbReference>
<dbReference type="GeneID" id="113213310"/>
<proteinExistence type="inferred from homology"/>
<dbReference type="InterPro" id="IPR012337">
    <property type="entry name" value="RNaseH-like_sf"/>
</dbReference>
<gene>
    <name evidence="11" type="primary">LOC113213310</name>
</gene>
<dbReference type="GO" id="GO:0003677">
    <property type="term" value="F:DNA binding"/>
    <property type="evidence" value="ECO:0007669"/>
    <property type="project" value="UniProtKB-KW"/>
</dbReference>
<dbReference type="GO" id="GO:0000166">
    <property type="term" value="F:nucleotide binding"/>
    <property type="evidence" value="ECO:0007669"/>
    <property type="project" value="InterPro"/>
</dbReference>
<keyword evidence="10" id="KW-1185">Reference proteome</keyword>
<evidence type="ECO:0000256" key="8">
    <source>
        <dbReference type="ARBA" id="ARBA00049244"/>
    </source>
</evidence>
<dbReference type="InterPro" id="IPR004868">
    <property type="entry name" value="DNA-dir_DNA_pol_B_mt/vir"/>
</dbReference>
<feature type="domain" description="DNA-directed DNA polymerase family B mitochondria/virus" evidence="9">
    <location>
        <begin position="19"/>
        <end position="199"/>
    </location>
</feature>
<keyword evidence="6" id="KW-0239">DNA-directed DNA polymerase</keyword>
<dbReference type="PANTHER" id="PTHR33568:SF3">
    <property type="entry name" value="DNA-DIRECTED DNA POLYMERASE"/>
    <property type="match status" value="1"/>
</dbReference>
<evidence type="ECO:0000256" key="4">
    <source>
        <dbReference type="ARBA" id="ARBA00022695"/>
    </source>
</evidence>
<dbReference type="InterPro" id="IPR043502">
    <property type="entry name" value="DNA/RNA_pol_sf"/>
</dbReference>
<name>A0A6J1T3G7_FRAOC</name>
<evidence type="ECO:0000313" key="11">
    <source>
        <dbReference type="RefSeq" id="XP_026288119.2"/>
    </source>
</evidence>